<dbReference type="EMBL" id="CAEX01004164">
    <property type="protein sequence ID" value="CCD19811.1"/>
    <property type="molecule type" value="Genomic_DNA"/>
</dbReference>
<evidence type="ECO:0000313" key="1">
    <source>
        <dbReference type="EMBL" id="CCD19811.1"/>
    </source>
</evidence>
<name>F9WQI3_TRYVY</name>
<dbReference type="VEuPathDB" id="TriTrypDB:TvY486_0025300"/>
<protein>
    <submittedName>
        <fullName evidence="1">Uncharacterized protein</fullName>
    </submittedName>
</protein>
<accession>F9WQI3</accession>
<proteinExistence type="predicted"/>
<organism evidence="1 2">
    <name type="scientific">Trypanosoma vivax (strain Y486)</name>
    <dbReference type="NCBI Taxonomy" id="1055687"/>
    <lineage>
        <taxon>Eukaryota</taxon>
        <taxon>Discoba</taxon>
        <taxon>Euglenozoa</taxon>
        <taxon>Kinetoplastea</taxon>
        <taxon>Metakinetoplastina</taxon>
        <taxon>Trypanosomatida</taxon>
        <taxon>Trypanosomatidae</taxon>
        <taxon>Trypanosoma</taxon>
        <taxon>Duttonella</taxon>
    </lineage>
</organism>
<gene>
    <name evidence="1" type="ORF">TvY486_0025300</name>
</gene>
<dbReference type="Proteomes" id="UP000009027">
    <property type="component" value="Unassembled WGS sequence"/>
</dbReference>
<dbReference type="AlphaFoldDB" id="F9WQI3"/>
<keyword evidence="2" id="KW-1185">Reference proteome</keyword>
<reference evidence="1 2" key="1">
    <citation type="journal article" date="2012" name="Proc. Natl. Acad. Sci. U.S.A.">
        <title>Antigenic diversity is generated by distinct evolutionary mechanisms in African trypanosome species.</title>
        <authorList>
            <person name="Jackson A.P."/>
            <person name="Berry A."/>
            <person name="Aslett M."/>
            <person name="Allison H.C."/>
            <person name="Burton P."/>
            <person name="Vavrova-Anderson J."/>
            <person name="Brown R."/>
            <person name="Browne H."/>
            <person name="Corton N."/>
            <person name="Hauser H."/>
            <person name="Gamble J."/>
            <person name="Gilderthorp R."/>
            <person name="Marcello L."/>
            <person name="McQuillan J."/>
            <person name="Otto T.D."/>
            <person name="Quail M.A."/>
            <person name="Sanders M.J."/>
            <person name="van Tonder A."/>
            <person name="Ginger M.L."/>
            <person name="Field M.C."/>
            <person name="Barry J.D."/>
            <person name="Hertz-Fowler C."/>
            <person name="Berriman M."/>
        </authorList>
    </citation>
    <scope>NUCLEOTIDE SEQUENCE</scope>
    <source>
        <strain evidence="1 2">Y486</strain>
    </source>
</reference>
<evidence type="ECO:0000313" key="2">
    <source>
        <dbReference type="Proteomes" id="UP000009027"/>
    </source>
</evidence>
<sequence length="152" mass="16123">MFAPPAVRLLVRSNRAHAARAVFLVLSCEVHATKPLLNSHLPASLPLVSDASAQHALPKCVVPPLQASMTAFFCLCIFLPPQCVTLPLVSGCCLWLASVLGMTVVPEAPCLSALRLFRLSPVAIAALVACSVVHTLFRWCCSVLLSVGAPRV</sequence>